<protein>
    <submittedName>
        <fullName evidence="1">Uncharacterized protein</fullName>
    </submittedName>
</protein>
<reference evidence="1 2" key="2">
    <citation type="journal article" date="2022" name="Mol. Ecol. Resour.">
        <title>The genomes of chicory, endive, great burdock and yacon provide insights into Asteraceae paleo-polyploidization history and plant inulin production.</title>
        <authorList>
            <person name="Fan W."/>
            <person name="Wang S."/>
            <person name="Wang H."/>
            <person name="Wang A."/>
            <person name="Jiang F."/>
            <person name="Liu H."/>
            <person name="Zhao H."/>
            <person name="Xu D."/>
            <person name="Zhang Y."/>
        </authorList>
    </citation>
    <scope>NUCLEOTIDE SEQUENCE [LARGE SCALE GENOMIC DNA]</scope>
    <source>
        <strain evidence="2">cv. Punajuju</strain>
        <tissue evidence="1">Leaves</tissue>
    </source>
</reference>
<evidence type="ECO:0000313" key="2">
    <source>
        <dbReference type="Proteomes" id="UP001055811"/>
    </source>
</evidence>
<gene>
    <name evidence="1" type="ORF">L2E82_30528</name>
</gene>
<dbReference type="Proteomes" id="UP001055811">
    <property type="component" value="Linkage Group LG05"/>
</dbReference>
<dbReference type="EMBL" id="CM042013">
    <property type="protein sequence ID" value="KAI3740109.1"/>
    <property type="molecule type" value="Genomic_DNA"/>
</dbReference>
<proteinExistence type="predicted"/>
<keyword evidence="2" id="KW-1185">Reference proteome</keyword>
<evidence type="ECO:0000313" key="1">
    <source>
        <dbReference type="EMBL" id="KAI3740109.1"/>
    </source>
</evidence>
<comment type="caution">
    <text evidence="1">The sequence shown here is derived from an EMBL/GenBank/DDBJ whole genome shotgun (WGS) entry which is preliminary data.</text>
</comment>
<organism evidence="1 2">
    <name type="scientific">Cichorium intybus</name>
    <name type="common">Chicory</name>
    <dbReference type="NCBI Taxonomy" id="13427"/>
    <lineage>
        <taxon>Eukaryota</taxon>
        <taxon>Viridiplantae</taxon>
        <taxon>Streptophyta</taxon>
        <taxon>Embryophyta</taxon>
        <taxon>Tracheophyta</taxon>
        <taxon>Spermatophyta</taxon>
        <taxon>Magnoliopsida</taxon>
        <taxon>eudicotyledons</taxon>
        <taxon>Gunneridae</taxon>
        <taxon>Pentapetalae</taxon>
        <taxon>asterids</taxon>
        <taxon>campanulids</taxon>
        <taxon>Asterales</taxon>
        <taxon>Asteraceae</taxon>
        <taxon>Cichorioideae</taxon>
        <taxon>Cichorieae</taxon>
        <taxon>Cichoriinae</taxon>
        <taxon>Cichorium</taxon>
    </lineage>
</organism>
<name>A0ACB9D0J8_CICIN</name>
<accession>A0ACB9D0J8</accession>
<sequence length="105" mass="11707">MSSISTPLIHNLLNRFDLHTDDRRHLLLLSPSRAHATTTDHMTICMPVDIRLQQPSPSPPSLPSSLPLTPPADTTSSDHRSRLSCRPPIPSILYTHPIFLSLLRS</sequence>
<reference evidence="2" key="1">
    <citation type="journal article" date="2022" name="Mol. Ecol. Resour.">
        <title>The genomes of chicory, endive, great burdock and yacon provide insights into Asteraceae palaeo-polyploidization history and plant inulin production.</title>
        <authorList>
            <person name="Fan W."/>
            <person name="Wang S."/>
            <person name="Wang H."/>
            <person name="Wang A."/>
            <person name="Jiang F."/>
            <person name="Liu H."/>
            <person name="Zhao H."/>
            <person name="Xu D."/>
            <person name="Zhang Y."/>
        </authorList>
    </citation>
    <scope>NUCLEOTIDE SEQUENCE [LARGE SCALE GENOMIC DNA]</scope>
    <source>
        <strain evidence="2">cv. Punajuju</strain>
    </source>
</reference>